<dbReference type="Pfam" id="PF02348">
    <property type="entry name" value="CTP_transf_3"/>
    <property type="match status" value="1"/>
</dbReference>
<dbReference type="Proteomes" id="UP000606463">
    <property type="component" value="Unassembled WGS sequence"/>
</dbReference>
<comment type="caution">
    <text evidence="5">The sequence shown here is derived from an EMBL/GenBank/DDBJ whole genome shotgun (WGS) entry which is preliminary data.</text>
</comment>
<name>A0A9D0YPW2_AQUAO</name>
<evidence type="ECO:0000256" key="1">
    <source>
        <dbReference type="ARBA" id="ARBA00022679"/>
    </source>
</evidence>
<dbReference type="GO" id="GO:0033468">
    <property type="term" value="P:CMP-keto-3-deoxy-D-manno-octulosonic acid biosynthetic process"/>
    <property type="evidence" value="ECO:0007669"/>
    <property type="project" value="UniProtKB-UniRule"/>
</dbReference>
<comment type="similarity">
    <text evidence="4">Belongs to the KdsB family.</text>
</comment>
<reference evidence="5" key="1">
    <citation type="journal article" date="2020" name="ISME J.">
        <title>Gammaproteobacteria mediating utilization of methyl-, sulfur- and petroleum organic compounds in deep ocean hydrothermal plumes.</title>
        <authorList>
            <person name="Zhou Z."/>
            <person name="Liu Y."/>
            <person name="Pan J."/>
            <person name="Cron B.R."/>
            <person name="Toner B.M."/>
            <person name="Anantharaman K."/>
            <person name="Breier J.A."/>
            <person name="Dick G.J."/>
            <person name="Li M."/>
        </authorList>
    </citation>
    <scope>NUCLEOTIDE SEQUENCE</scope>
    <source>
        <strain evidence="5">SZUA-1501</strain>
    </source>
</reference>
<keyword evidence="1 4" id="KW-0808">Transferase</keyword>
<dbReference type="GO" id="GO:0008690">
    <property type="term" value="F:3-deoxy-manno-octulosonate cytidylyltransferase activity"/>
    <property type="evidence" value="ECO:0007669"/>
    <property type="project" value="UniProtKB-UniRule"/>
</dbReference>
<gene>
    <name evidence="4 5" type="primary">kdsB</name>
    <name evidence="5" type="ORF">EYH37_04215</name>
</gene>
<sequence>MGEILVVVPARLGSTRLKNKPLKEIKGKPLIRWVTESLLKTDFRVLVATDSNAVKRAVEDLTEVVLTPSELPSGSDRVAYALRKLKRIPPYVINYQGDEPFAYRNDLLKLYKSLKGGCPVVTLAKPLEEKFLKDPNTVKVVTDLRGFALYFSRSLLPYPRGGFHFKPLKHIGVYAYKTEILFEFTKLEPTPLELTEGLEQLRLLENGIPIKVEPTENYYHGVDTEEDLREVEKKLSNF</sequence>
<organism evidence="5 6">
    <name type="scientific">Aquifex aeolicus</name>
    <dbReference type="NCBI Taxonomy" id="63363"/>
    <lineage>
        <taxon>Bacteria</taxon>
        <taxon>Pseudomonadati</taxon>
        <taxon>Aquificota</taxon>
        <taxon>Aquificia</taxon>
        <taxon>Aquificales</taxon>
        <taxon>Aquificaceae</taxon>
        <taxon>Aquifex</taxon>
    </lineage>
</organism>
<evidence type="ECO:0000256" key="2">
    <source>
        <dbReference type="ARBA" id="ARBA00022695"/>
    </source>
</evidence>
<dbReference type="Gene3D" id="3.90.550.10">
    <property type="entry name" value="Spore Coat Polysaccharide Biosynthesis Protein SpsA, Chain A"/>
    <property type="match status" value="1"/>
</dbReference>
<comment type="function">
    <text evidence="4">Activates KDO (a required 8-carbon sugar) for incorporation into bacterial lipopolysaccharide in Gram-negative bacteria.</text>
</comment>
<comment type="subcellular location">
    <subcellularLocation>
        <location evidence="4">Cytoplasm</location>
    </subcellularLocation>
</comment>
<dbReference type="EC" id="2.7.7.38" evidence="4"/>
<dbReference type="InterPro" id="IPR004528">
    <property type="entry name" value="KdsB"/>
</dbReference>
<evidence type="ECO:0000256" key="4">
    <source>
        <dbReference type="HAMAP-Rule" id="MF_00057"/>
    </source>
</evidence>
<dbReference type="NCBIfam" id="NF003952">
    <property type="entry name" value="PRK05450.1-5"/>
    <property type="match status" value="1"/>
</dbReference>
<dbReference type="NCBIfam" id="TIGR00466">
    <property type="entry name" value="kdsB"/>
    <property type="match status" value="1"/>
</dbReference>
<accession>A0A9D0YPW2</accession>
<dbReference type="PANTHER" id="PTHR42866:SF2">
    <property type="entry name" value="3-DEOXY-MANNO-OCTULOSONATE CYTIDYLYLTRANSFERASE, MITOCHONDRIAL"/>
    <property type="match status" value="1"/>
</dbReference>
<comment type="catalytic activity">
    <reaction evidence="4">
        <text>3-deoxy-alpha-D-manno-oct-2-ulosonate + CTP = CMP-3-deoxy-beta-D-manno-octulosonate + diphosphate</text>
        <dbReference type="Rhea" id="RHEA:23448"/>
        <dbReference type="ChEBI" id="CHEBI:33019"/>
        <dbReference type="ChEBI" id="CHEBI:37563"/>
        <dbReference type="ChEBI" id="CHEBI:85986"/>
        <dbReference type="ChEBI" id="CHEBI:85987"/>
        <dbReference type="EC" id="2.7.7.38"/>
    </reaction>
</comment>
<dbReference type="GO" id="GO:0005829">
    <property type="term" value="C:cytosol"/>
    <property type="evidence" value="ECO:0007669"/>
    <property type="project" value="TreeGrafter"/>
</dbReference>
<dbReference type="GO" id="GO:0009103">
    <property type="term" value="P:lipopolysaccharide biosynthetic process"/>
    <property type="evidence" value="ECO:0007669"/>
    <property type="project" value="UniProtKB-UniRule"/>
</dbReference>
<dbReference type="HAMAP" id="MF_00057">
    <property type="entry name" value="KdsB"/>
    <property type="match status" value="1"/>
</dbReference>
<protein>
    <recommendedName>
        <fullName evidence="4">3-deoxy-manno-octulosonate cytidylyltransferase</fullName>
        <ecNumber evidence="4">2.7.7.38</ecNumber>
    </recommendedName>
    <alternativeName>
        <fullName evidence="4">CMP-2-keto-3-deoxyoctulosonic acid synthase</fullName>
        <shortName evidence="4">CKS</shortName>
        <shortName evidence="4">CMP-KDO synthase</shortName>
    </alternativeName>
</protein>
<keyword evidence="3 4" id="KW-0448">Lipopolysaccharide biosynthesis</keyword>
<keyword evidence="4" id="KW-0963">Cytoplasm</keyword>
<comment type="pathway">
    <text evidence="4">Nucleotide-sugar biosynthesis; CMP-3-deoxy-D-manno-octulosonate biosynthesis; CMP-3-deoxy-D-manno-octulosonate from 3-deoxy-D-manno-octulosonate and CTP: step 1/1.</text>
</comment>
<evidence type="ECO:0000313" key="6">
    <source>
        <dbReference type="Proteomes" id="UP000606463"/>
    </source>
</evidence>
<proteinExistence type="inferred from homology"/>
<keyword evidence="2 4" id="KW-0548">Nucleotidyltransferase</keyword>
<dbReference type="PANTHER" id="PTHR42866">
    <property type="entry name" value="3-DEOXY-MANNO-OCTULOSONATE CYTIDYLYLTRANSFERASE"/>
    <property type="match status" value="1"/>
</dbReference>
<dbReference type="AlphaFoldDB" id="A0A9D0YPW2"/>
<dbReference type="InterPro" id="IPR029044">
    <property type="entry name" value="Nucleotide-diphossugar_trans"/>
</dbReference>
<evidence type="ECO:0000256" key="3">
    <source>
        <dbReference type="ARBA" id="ARBA00022985"/>
    </source>
</evidence>
<dbReference type="CDD" id="cd02517">
    <property type="entry name" value="CMP-KDO-Synthetase"/>
    <property type="match status" value="1"/>
</dbReference>
<dbReference type="InterPro" id="IPR003329">
    <property type="entry name" value="Cytidylyl_trans"/>
</dbReference>
<dbReference type="EMBL" id="DQVE01000045">
    <property type="protein sequence ID" value="HIP98551.1"/>
    <property type="molecule type" value="Genomic_DNA"/>
</dbReference>
<evidence type="ECO:0000313" key="5">
    <source>
        <dbReference type="EMBL" id="HIP98551.1"/>
    </source>
</evidence>
<dbReference type="SUPFAM" id="SSF53448">
    <property type="entry name" value="Nucleotide-diphospho-sugar transferases"/>
    <property type="match status" value="1"/>
</dbReference>